<dbReference type="EMBL" id="JAPDMZ010000370">
    <property type="protein sequence ID" value="KAK0543362.1"/>
    <property type="molecule type" value="Genomic_DNA"/>
</dbReference>
<dbReference type="InterPro" id="IPR036047">
    <property type="entry name" value="F-box-like_dom_sf"/>
</dbReference>
<reference evidence="3" key="1">
    <citation type="journal article" date="2023" name="PhytoFront">
        <title>Draft Genome Resources of Seven Strains of Tilletia horrida, Causal Agent of Kernel Smut of Rice.</title>
        <authorList>
            <person name="Khanal S."/>
            <person name="Antony Babu S."/>
            <person name="Zhou X.G."/>
        </authorList>
    </citation>
    <scope>NUCLEOTIDE SEQUENCE</scope>
    <source>
        <strain evidence="3">TX6</strain>
    </source>
</reference>
<organism evidence="3 4">
    <name type="scientific">Tilletia horrida</name>
    <dbReference type="NCBI Taxonomy" id="155126"/>
    <lineage>
        <taxon>Eukaryota</taxon>
        <taxon>Fungi</taxon>
        <taxon>Dikarya</taxon>
        <taxon>Basidiomycota</taxon>
        <taxon>Ustilaginomycotina</taxon>
        <taxon>Exobasidiomycetes</taxon>
        <taxon>Tilletiales</taxon>
        <taxon>Tilletiaceae</taxon>
        <taxon>Tilletia</taxon>
    </lineage>
</organism>
<evidence type="ECO:0000256" key="1">
    <source>
        <dbReference type="SAM" id="MobiDB-lite"/>
    </source>
</evidence>
<proteinExistence type="predicted"/>
<comment type="caution">
    <text evidence="3">The sequence shown here is derived from an EMBL/GenBank/DDBJ whole genome shotgun (WGS) entry which is preliminary data.</text>
</comment>
<evidence type="ECO:0000259" key="2">
    <source>
        <dbReference type="PROSITE" id="PS50181"/>
    </source>
</evidence>
<name>A0AAN6GIP4_9BASI</name>
<dbReference type="Proteomes" id="UP001176517">
    <property type="component" value="Unassembled WGS sequence"/>
</dbReference>
<feature type="compositionally biased region" description="Acidic residues" evidence="1">
    <location>
        <begin position="236"/>
        <end position="245"/>
    </location>
</feature>
<protein>
    <recommendedName>
        <fullName evidence="2">F-box domain-containing protein</fullName>
    </recommendedName>
</protein>
<evidence type="ECO:0000313" key="4">
    <source>
        <dbReference type="Proteomes" id="UP001176517"/>
    </source>
</evidence>
<accession>A0AAN6GIP4</accession>
<feature type="domain" description="F-box" evidence="2">
    <location>
        <begin position="1"/>
        <end position="48"/>
    </location>
</feature>
<dbReference type="Pfam" id="PF12937">
    <property type="entry name" value="F-box-like"/>
    <property type="match status" value="1"/>
</dbReference>
<dbReference type="InterPro" id="IPR001810">
    <property type="entry name" value="F-box_dom"/>
</dbReference>
<sequence length="264" mass="29713">MDLPTEILILIFEHVEDYFDLEALQATCKRFRSVLDDARFDGPLFRLIARNSNTSDVAAPSKADEWFDNGGKPFAVKLHPLLNDSKNILSVLTEHQHKDGLPIDEATTNPGLPKLELFWPVQDFLRYSIFKVHAVAPAQSVTVGRVLDVVVKAMHFFQEHHAALTGERIHWTGLRMKARDREYGATGNPVTVWMVPDFAVDRKVERSSPGYNDNGSVLVGNVESENQDPDKHEEEGKETDDENDEMGQVAYTTQRGGQTQRDVA</sequence>
<feature type="region of interest" description="Disordered" evidence="1">
    <location>
        <begin position="205"/>
        <end position="264"/>
    </location>
</feature>
<evidence type="ECO:0000313" key="3">
    <source>
        <dbReference type="EMBL" id="KAK0543362.1"/>
    </source>
</evidence>
<gene>
    <name evidence="3" type="ORF">OC846_006438</name>
</gene>
<dbReference type="PROSITE" id="PS50181">
    <property type="entry name" value="FBOX"/>
    <property type="match status" value="1"/>
</dbReference>
<dbReference type="CDD" id="cd09917">
    <property type="entry name" value="F-box_SF"/>
    <property type="match status" value="1"/>
</dbReference>
<keyword evidence="4" id="KW-1185">Reference proteome</keyword>
<dbReference type="SUPFAM" id="SSF81383">
    <property type="entry name" value="F-box domain"/>
    <property type="match status" value="1"/>
</dbReference>
<feature type="compositionally biased region" description="Polar residues" evidence="1">
    <location>
        <begin position="250"/>
        <end position="264"/>
    </location>
</feature>
<dbReference type="AlphaFoldDB" id="A0AAN6GIP4"/>